<evidence type="ECO:0000256" key="10">
    <source>
        <dbReference type="SAM" id="MobiDB-lite"/>
    </source>
</evidence>
<dbReference type="Proteomes" id="UP000029120">
    <property type="component" value="Unassembled WGS sequence"/>
</dbReference>
<proteinExistence type="inferred from homology"/>
<dbReference type="OrthoDB" id="513190at2759"/>
<evidence type="ECO:0000313" key="13">
    <source>
        <dbReference type="Proteomes" id="UP000029120"/>
    </source>
</evidence>
<evidence type="ECO:0000256" key="3">
    <source>
        <dbReference type="ARBA" id="ARBA00022528"/>
    </source>
</evidence>
<name>A0A087G104_ARAAL</name>
<dbReference type="GO" id="GO:0009507">
    <property type="term" value="C:chloroplast"/>
    <property type="evidence" value="ECO:0007669"/>
    <property type="project" value="UniProtKB-SubCell"/>
</dbReference>
<dbReference type="AlphaFoldDB" id="A0A087G104"/>
<evidence type="ECO:0000256" key="11">
    <source>
        <dbReference type="SAM" id="Phobius"/>
    </source>
</evidence>
<dbReference type="GO" id="GO:0016020">
    <property type="term" value="C:membrane"/>
    <property type="evidence" value="ECO:0007669"/>
    <property type="project" value="UniProtKB-SubCell"/>
</dbReference>
<keyword evidence="7" id="KW-0793">Thylakoid</keyword>
<evidence type="ECO:0000256" key="7">
    <source>
        <dbReference type="ARBA" id="ARBA00023078"/>
    </source>
</evidence>
<accession>A0A087G104</accession>
<comment type="subcellular location">
    <subcellularLocation>
        <location evidence="1">Membrane</location>
        <topology evidence="1">Multi-pass membrane protein</topology>
    </subcellularLocation>
    <subcellularLocation>
        <location evidence="2">Plastid</location>
        <location evidence="2">Chloroplast</location>
    </subcellularLocation>
</comment>
<organism evidence="12 13">
    <name type="scientific">Arabis alpina</name>
    <name type="common">Alpine rock-cress</name>
    <dbReference type="NCBI Taxonomy" id="50452"/>
    <lineage>
        <taxon>Eukaryota</taxon>
        <taxon>Viridiplantae</taxon>
        <taxon>Streptophyta</taxon>
        <taxon>Embryophyta</taxon>
        <taxon>Tracheophyta</taxon>
        <taxon>Spermatophyta</taxon>
        <taxon>Magnoliopsida</taxon>
        <taxon>eudicotyledons</taxon>
        <taxon>Gunneridae</taxon>
        <taxon>Pentapetalae</taxon>
        <taxon>rosids</taxon>
        <taxon>malvids</taxon>
        <taxon>Brassicales</taxon>
        <taxon>Brassicaceae</taxon>
        <taxon>Arabideae</taxon>
        <taxon>Arabis</taxon>
    </lineage>
</organism>
<dbReference type="Pfam" id="PF00504">
    <property type="entry name" value="Chloroa_b-bind"/>
    <property type="match status" value="1"/>
</dbReference>
<dbReference type="InterPro" id="IPR022796">
    <property type="entry name" value="Chloroa_b-bind"/>
</dbReference>
<dbReference type="eggNOG" id="ENOG502RZBJ">
    <property type="taxonomic scope" value="Eukaryota"/>
</dbReference>
<feature type="transmembrane region" description="Helical" evidence="11">
    <location>
        <begin position="131"/>
        <end position="150"/>
    </location>
</feature>
<evidence type="ECO:0000256" key="5">
    <source>
        <dbReference type="ARBA" id="ARBA00022692"/>
    </source>
</evidence>
<protein>
    <recommendedName>
        <fullName evidence="14">Early light-induced protein</fullName>
    </recommendedName>
</protein>
<evidence type="ECO:0000256" key="8">
    <source>
        <dbReference type="ARBA" id="ARBA00023136"/>
    </source>
</evidence>
<dbReference type="OMA" id="SRNMRNT"/>
<keyword evidence="6 11" id="KW-1133">Transmembrane helix</keyword>
<keyword evidence="13" id="KW-1185">Reference proteome</keyword>
<evidence type="ECO:0000256" key="6">
    <source>
        <dbReference type="ARBA" id="ARBA00022989"/>
    </source>
</evidence>
<evidence type="ECO:0000256" key="2">
    <source>
        <dbReference type="ARBA" id="ARBA00004229"/>
    </source>
</evidence>
<dbReference type="Gramene" id="KFK23556">
    <property type="protein sequence ID" value="KFK23556"/>
    <property type="gene ID" value="AALP_AAs41881U000200"/>
</dbReference>
<keyword evidence="8 11" id="KW-0472">Membrane</keyword>
<reference evidence="13" key="1">
    <citation type="journal article" date="2015" name="Nat. Plants">
        <title>Genome expansion of Arabis alpina linked with retrotransposition and reduced symmetric DNA methylation.</title>
        <authorList>
            <person name="Willing E.M."/>
            <person name="Rawat V."/>
            <person name="Mandakova T."/>
            <person name="Maumus F."/>
            <person name="James G.V."/>
            <person name="Nordstroem K.J."/>
            <person name="Becker C."/>
            <person name="Warthmann N."/>
            <person name="Chica C."/>
            <person name="Szarzynska B."/>
            <person name="Zytnicki M."/>
            <person name="Albani M.C."/>
            <person name="Kiefer C."/>
            <person name="Bergonzi S."/>
            <person name="Castaings L."/>
            <person name="Mateos J.L."/>
            <person name="Berns M.C."/>
            <person name="Bujdoso N."/>
            <person name="Piofczyk T."/>
            <person name="de Lorenzo L."/>
            <person name="Barrero-Sicilia C."/>
            <person name="Mateos I."/>
            <person name="Piednoel M."/>
            <person name="Hagmann J."/>
            <person name="Chen-Min-Tao R."/>
            <person name="Iglesias-Fernandez R."/>
            <person name="Schuster S.C."/>
            <person name="Alonso-Blanco C."/>
            <person name="Roudier F."/>
            <person name="Carbonero P."/>
            <person name="Paz-Ares J."/>
            <person name="Davis S.J."/>
            <person name="Pecinka A."/>
            <person name="Quesneville H."/>
            <person name="Colot V."/>
            <person name="Lysak M.A."/>
            <person name="Weigel D."/>
            <person name="Coupland G."/>
            <person name="Schneeberger K."/>
        </authorList>
    </citation>
    <scope>NUCLEOTIDE SEQUENCE [LARGE SCALE GENOMIC DNA]</scope>
    <source>
        <strain evidence="13">cv. Pajares</strain>
    </source>
</reference>
<feature type="compositionally biased region" description="Low complexity" evidence="10">
    <location>
        <begin position="54"/>
        <end position="66"/>
    </location>
</feature>
<evidence type="ECO:0000256" key="9">
    <source>
        <dbReference type="ARBA" id="ARBA00037956"/>
    </source>
</evidence>
<comment type="similarity">
    <text evidence="9">Belongs to the ELIP/psbS family.</text>
</comment>
<evidence type="ECO:0000256" key="4">
    <source>
        <dbReference type="ARBA" id="ARBA00022640"/>
    </source>
</evidence>
<keyword evidence="3" id="KW-0150">Chloroplast</keyword>
<gene>
    <name evidence="12" type="ORF">AALP_AAs41881U000200</name>
</gene>
<keyword evidence="4" id="KW-0934">Plastid</keyword>
<keyword evidence="5 11" id="KW-0812">Transmembrane</keyword>
<feature type="region of interest" description="Disordered" evidence="10">
    <location>
        <begin position="51"/>
        <end position="80"/>
    </location>
</feature>
<evidence type="ECO:0000313" key="12">
    <source>
        <dbReference type="EMBL" id="KFK23556.1"/>
    </source>
</evidence>
<dbReference type="PANTHER" id="PTHR14154">
    <property type="entry name" value="UPF0041 BRAIN PROTEIN 44-RELATED"/>
    <property type="match status" value="1"/>
</dbReference>
<dbReference type="SUPFAM" id="SSF103511">
    <property type="entry name" value="Chlorophyll a-b binding protein"/>
    <property type="match status" value="1"/>
</dbReference>
<feature type="compositionally biased region" description="Pro residues" evidence="10">
    <location>
        <begin position="67"/>
        <end position="77"/>
    </location>
</feature>
<dbReference type="EMBL" id="KL978035">
    <property type="protein sequence ID" value="KFK23556.1"/>
    <property type="molecule type" value="Genomic_DNA"/>
</dbReference>
<evidence type="ECO:0008006" key="14">
    <source>
        <dbReference type="Google" id="ProtNLM"/>
    </source>
</evidence>
<evidence type="ECO:0000256" key="1">
    <source>
        <dbReference type="ARBA" id="ARBA00004141"/>
    </source>
</evidence>
<sequence length="194" mass="20350">MATASLNMQSVLFAAPSGGLSSCNIRNTNQLFFKRNASMVVKCMAQDDLIKENSSSPSSSAAQPQIPSSPLPPPPVSKPKVSTKFGDLLAFSGPAPERINGRLAMVGFVAAIAVELSKGENVFAQISDGGVGWFLGTTALLTLASMVPLFKGIRAESKSKGFMTSDAELWNGRFAMLGLVALAFTEYVKGGTLV</sequence>